<accession>A0A366KDV7</accession>
<feature type="region of interest" description="Disordered" evidence="1">
    <location>
        <begin position="1"/>
        <end position="20"/>
    </location>
</feature>
<organism evidence="3 4">
    <name type="scientific">Bifidobacterium xylocopae</name>
    <dbReference type="NCBI Taxonomy" id="2493119"/>
    <lineage>
        <taxon>Bacteria</taxon>
        <taxon>Bacillati</taxon>
        <taxon>Actinomycetota</taxon>
        <taxon>Actinomycetes</taxon>
        <taxon>Bifidobacteriales</taxon>
        <taxon>Bifidobacteriaceae</taxon>
        <taxon>Bifidobacterium</taxon>
    </lineage>
</organism>
<dbReference type="Proteomes" id="UP000252345">
    <property type="component" value="Unassembled WGS sequence"/>
</dbReference>
<evidence type="ECO:0000256" key="1">
    <source>
        <dbReference type="SAM" id="MobiDB-lite"/>
    </source>
</evidence>
<dbReference type="OrthoDB" id="4802282at2"/>
<dbReference type="InterPro" id="IPR013974">
    <property type="entry name" value="SAF"/>
</dbReference>
<dbReference type="RefSeq" id="WP_113853338.1">
    <property type="nucleotide sequence ID" value="NZ_PDCH01000006.1"/>
</dbReference>
<gene>
    <name evidence="3" type="ORF">CRD59_03970</name>
</gene>
<evidence type="ECO:0000313" key="4">
    <source>
        <dbReference type="Proteomes" id="UP000252345"/>
    </source>
</evidence>
<dbReference type="Pfam" id="PF08666">
    <property type="entry name" value="SAF"/>
    <property type="match status" value="1"/>
</dbReference>
<dbReference type="Gene3D" id="3.90.1210.10">
    <property type="entry name" value="Antifreeze-like/N-acetylneuraminic acid synthase C-terminal domain"/>
    <property type="match status" value="1"/>
</dbReference>
<name>A0A366KDV7_9BIFI</name>
<reference evidence="3 4" key="1">
    <citation type="submission" date="2017-10" db="EMBL/GenBank/DDBJ databases">
        <title>Bifidobacterium xylocopum sp. nov. and Bifidobacterium aemilianum sp. nov., from the carpenter bee (Xylocopa violacea) digestive tract.</title>
        <authorList>
            <person name="Alberoni D."/>
            <person name="Baffoni L."/>
            <person name="Di Gioia D."/>
            <person name="Gaggia F."/>
            <person name="Biavati B."/>
        </authorList>
    </citation>
    <scope>NUCLEOTIDE SEQUENCE [LARGE SCALE GENOMIC DNA]</scope>
    <source>
        <strain evidence="3 4">XV2</strain>
    </source>
</reference>
<feature type="domain" description="SAF" evidence="2">
    <location>
        <begin position="56"/>
        <end position="118"/>
    </location>
</feature>
<evidence type="ECO:0000259" key="2">
    <source>
        <dbReference type="SMART" id="SM00858"/>
    </source>
</evidence>
<proteinExistence type="predicted"/>
<dbReference type="AlphaFoldDB" id="A0A366KDV7"/>
<keyword evidence="4" id="KW-1185">Reference proteome</keyword>
<comment type="caution">
    <text evidence="3">The sequence shown here is derived from an EMBL/GenBank/DDBJ whole genome shotgun (WGS) entry which is preliminary data.</text>
</comment>
<evidence type="ECO:0000313" key="3">
    <source>
        <dbReference type="EMBL" id="RBP99368.1"/>
    </source>
</evidence>
<sequence length="241" mass="24561">MKLTLPSLSSAGLPGRRSGLEGRRQTVHFRRLAACLCAGLAVFCVLQTLGGASSRTPVLTAARRVERGTRISPEMLHTESIPTSGLTGKLLSRPDEAVGMTTLTDLESGQPIAGTALTRVPPPPVGTTTVRLSLSSAPESMLPGQHVRLVSSTGCDGKSGQEGLQTGDGKEGAQSQGACAIAREATIMALPQTKGKPDPLGTVGKDSDSGMTAFALKPDDAIKALSLPEGAPIIAVATGGS</sequence>
<dbReference type="EMBL" id="PDCH01000006">
    <property type="protein sequence ID" value="RBP99368.1"/>
    <property type="molecule type" value="Genomic_DNA"/>
</dbReference>
<dbReference type="SMART" id="SM00858">
    <property type="entry name" value="SAF"/>
    <property type="match status" value="1"/>
</dbReference>
<protein>
    <recommendedName>
        <fullName evidence="2">SAF domain-containing protein</fullName>
    </recommendedName>
</protein>
<feature type="region of interest" description="Disordered" evidence="1">
    <location>
        <begin position="152"/>
        <end position="172"/>
    </location>
</feature>
<feature type="compositionally biased region" description="Polar residues" evidence="1">
    <location>
        <begin position="1"/>
        <end position="10"/>
    </location>
</feature>
<dbReference type="CDD" id="cd11614">
    <property type="entry name" value="SAF_CpaB_FlgA_like"/>
    <property type="match status" value="1"/>
</dbReference>